<organism evidence="2 3">
    <name type="scientific">Lachancea mirantina</name>
    <dbReference type="NCBI Taxonomy" id="1230905"/>
    <lineage>
        <taxon>Eukaryota</taxon>
        <taxon>Fungi</taxon>
        <taxon>Dikarya</taxon>
        <taxon>Ascomycota</taxon>
        <taxon>Saccharomycotina</taxon>
        <taxon>Saccharomycetes</taxon>
        <taxon>Saccharomycetales</taxon>
        <taxon>Saccharomycetaceae</taxon>
        <taxon>Lachancea</taxon>
    </lineage>
</organism>
<dbReference type="OrthoDB" id="4035180at2759"/>
<evidence type="ECO:0000313" key="2">
    <source>
        <dbReference type="EMBL" id="SCV04227.1"/>
    </source>
</evidence>
<feature type="region of interest" description="Disordered" evidence="1">
    <location>
        <begin position="368"/>
        <end position="402"/>
    </location>
</feature>
<gene>
    <name evidence="2" type="ORF">LAMI_0H14422G</name>
</gene>
<proteinExistence type="predicted"/>
<sequence length="432" mass="48624">MDSLLEHIETPEQLIEVAPRLRELSRRGTIADFGSLKRLCSLFHELGSRPYGVHVHAVMVAIANVLLKQPAFRMRLLEDHAPFVQDIQARVANEPLTLEYQTPLWRVLFLLAHGSTQPGFKEQFRRGIAPRRFLELVEELPLADPAMLAPVLEELGKYWYALCYNYGSLVVVNAPRFWQALEKLSVTLSEKPTLLLPYKRALLQLCSLLLLFPESELASSFSMVKNLMLMVRMQVSSWLQEVETELYSSPHDFKIPQILHVLELYVLKAPSSVRCRIACCICSDPGCAVELKTETLALMGSSIVSSHMREALASILRTLELRYVQDSNTGSADIIRIQTVVPTTQASPSTLRPYLQTRKSCDTFVPVEDNESSASTQSSATRINPISTNIDDDDEDWTEDEKAAETDRIFTVLKRLNELGVVKTEGLPPISN</sequence>
<feature type="compositionally biased region" description="Polar residues" evidence="1">
    <location>
        <begin position="372"/>
        <end position="389"/>
    </location>
</feature>
<dbReference type="AlphaFoldDB" id="A0A1G4KI23"/>
<evidence type="ECO:0000256" key="1">
    <source>
        <dbReference type="SAM" id="MobiDB-lite"/>
    </source>
</evidence>
<dbReference type="Proteomes" id="UP000191024">
    <property type="component" value="Chromosome H"/>
</dbReference>
<dbReference type="EMBL" id="LT598468">
    <property type="protein sequence ID" value="SCV04227.1"/>
    <property type="molecule type" value="Genomic_DNA"/>
</dbReference>
<accession>A0A1G4KI23</accession>
<reference evidence="3" key="1">
    <citation type="submission" date="2016-03" db="EMBL/GenBank/DDBJ databases">
        <authorList>
            <person name="Devillers H."/>
        </authorList>
    </citation>
    <scope>NUCLEOTIDE SEQUENCE [LARGE SCALE GENOMIC DNA]</scope>
</reference>
<feature type="compositionally biased region" description="Acidic residues" evidence="1">
    <location>
        <begin position="390"/>
        <end position="399"/>
    </location>
</feature>
<name>A0A1G4KI23_9SACH</name>
<evidence type="ECO:0000313" key="3">
    <source>
        <dbReference type="Proteomes" id="UP000191024"/>
    </source>
</evidence>
<protein>
    <submittedName>
        <fullName evidence="2">LAMI_0H14422g1_1</fullName>
    </submittedName>
</protein>
<keyword evidence="3" id="KW-1185">Reference proteome</keyword>